<dbReference type="GO" id="GO:0005886">
    <property type="term" value="C:plasma membrane"/>
    <property type="evidence" value="ECO:0007669"/>
    <property type="project" value="TreeGrafter"/>
</dbReference>
<dbReference type="SUPFAM" id="SSF48726">
    <property type="entry name" value="Immunoglobulin"/>
    <property type="match status" value="1"/>
</dbReference>
<dbReference type="GO" id="GO:0098632">
    <property type="term" value="F:cell-cell adhesion mediator activity"/>
    <property type="evidence" value="ECO:0007669"/>
    <property type="project" value="TreeGrafter"/>
</dbReference>
<evidence type="ECO:0000256" key="1">
    <source>
        <dbReference type="ARBA" id="ARBA00023319"/>
    </source>
</evidence>
<name>A0A2G9RVT8_AQUCT</name>
<dbReference type="AlphaFoldDB" id="A0A2G9RVT8"/>
<dbReference type="InterPro" id="IPR013783">
    <property type="entry name" value="Ig-like_fold"/>
</dbReference>
<accession>A0A2G9RVT8</accession>
<feature type="domain" description="Ig-like" evidence="3">
    <location>
        <begin position="82"/>
        <end position="125"/>
    </location>
</feature>
<sequence length="125" mass="13935">MGDKKGDLNIVRSSNLFSFYLLHFYFFALSGSEVKPLQQGRRQRGGTDGVWEHHDIGNYTCTASNIVGKDSHTISITIQYGPSFTELPSDVSLNKGEKLRLTCKATGSPRPQITWTFKHKSTPGK</sequence>
<dbReference type="PANTHER" id="PTHR10075">
    <property type="entry name" value="BASIGIN RELATED"/>
    <property type="match status" value="1"/>
</dbReference>
<dbReference type="GO" id="GO:0030424">
    <property type="term" value="C:axon"/>
    <property type="evidence" value="ECO:0007669"/>
    <property type="project" value="TreeGrafter"/>
</dbReference>
<organism evidence="4 5">
    <name type="scientific">Aquarana catesbeiana</name>
    <name type="common">American bullfrog</name>
    <name type="synonym">Rana catesbeiana</name>
    <dbReference type="NCBI Taxonomy" id="8400"/>
    <lineage>
        <taxon>Eukaryota</taxon>
        <taxon>Metazoa</taxon>
        <taxon>Chordata</taxon>
        <taxon>Craniata</taxon>
        <taxon>Vertebrata</taxon>
        <taxon>Euteleostomi</taxon>
        <taxon>Amphibia</taxon>
        <taxon>Batrachia</taxon>
        <taxon>Anura</taxon>
        <taxon>Neobatrachia</taxon>
        <taxon>Ranoidea</taxon>
        <taxon>Ranidae</taxon>
        <taxon>Aquarana</taxon>
    </lineage>
</organism>
<dbReference type="Pfam" id="PF13927">
    <property type="entry name" value="Ig_3"/>
    <property type="match status" value="1"/>
</dbReference>
<evidence type="ECO:0000259" key="3">
    <source>
        <dbReference type="PROSITE" id="PS50835"/>
    </source>
</evidence>
<evidence type="ECO:0000313" key="4">
    <source>
        <dbReference type="EMBL" id="PIO31875.1"/>
    </source>
</evidence>
<dbReference type="Gene3D" id="2.60.40.10">
    <property type="entry name" value="Immunoglobulins"/>
    <property type="match status" value="2"/>
</dbReference>
<keyword evidence="2" id="KW-0472">Membrane</keyword>
<dbReference type="InterPro" id="IPR036179">
    <property type="entry name" value="Ig-like_dom_sf"/>
</dbReference>
<proteinExistence type="predicted"/>
<feature type="transmembrane region" description="Helical" evidence="2">
    <location>
        <begin position="16"/>
        <end position="34"/>
    </location>
</feature>
<dbReference type="PANTHER" id="PTHR10075:SF14">
    <property type="entry name" value="CELL ADHESION MOLECULE DSCAM2-RELATED"/>
    <property type="match status" value="1"/>
</dbReference>
<evidence type="ECO:0000313" key="5">
    <source>
        <dbReference type="Proteomes" id="UP000228934"/>
    </source>
</evidence>
<dbReference type="GO" id="GO:0007411">
    <property type="term" value="P:axon guidance"/>
    <property type="evidence" value="ECO:0007669"/>
    <property type="project" value="TreeGrafter"/>
</dbReference>
<keyword evidence="2" id="KW-0812">Transmembrane</keyword>
<dbReference type="GO" id="GO:0007156">
    <property type="term" value="P:homophilic cell adhesion via plasma membrane adhesion molecules"/>
    <property type="evidence" value="ECO:0007669"/>
    <property type="project" value="TreeGrafter"/>
</dbReference>
<dbReference type="InterPro" id="IPR007110">
    <property type="entry name" value="Ig-like_dom"/>
</dbReference>
<dbReference type="OrthoDB" id="6159398at2759"/>
<dbReference type="PROSITE" id="PS50835">
    <property type="entry name" value="IG_LIKE"/>
    <property type="match status" value="1"/>
</dbReference>
<dbReference type="GO" id="GO:0070593">
    <property type="term" value="P:dendrite self-avoidance"/>
    <property type="evidence" value="ECO:0007669"/>
    <property type="project" value="TreeGrafter"/>
</dbReference>
<keyword evidence="5" id="KW-1185">Reference proteome</keyword>
<protein>
    <recommendedName>
        <fullName evidence="3">Ig-like domain-containing protein</fullName>
    </recommendedName>
</protein>
<reference evidence="5" key="1">
    <citation type="journal article" date="2017" name="Nat. Commun.">
        <title>The North American bullfrog draft genome provides insight into hormonal regulation of long noncoding RNA.</title>
        <authorList>
            <person name="Hammond S.A."/>
            <person name="Warren R.L."/>
            <person name="Vandervalk B.P."/>
            <person name="Kucuk E."/>
            <person name="Khan H."/>
            <person name="Gibb E.A."/>
            <person name="Pandoh P."/>
            <person name="Kirk H."/>
            <person name="Zhao Y."/>
            <person name="Jones M."/>
            <person name="Mungall A.J."/>
            <person name="Coope R."/>
            <person name="Pleasance S."/>
            <person name="Moore R.A."/>
            <person name="Holt R.A."/>
            <person name="Round J.M."/>
            <person name="Ohora S."/>
            <person name="Walle B.V."/>
            <person name="Veldhoen N."/>
            <person name="Helbing C.C."/>
            <person name="Birol I."/>
        </authorList>
    </citation>
    <scope>NUCLEOTIDE SEQUENCE [LARGE SCALE GENOMIC DNA]</scope>
</reference>
<gene>
    <name evidence="4" type="ORF">AB205_0022500</name>
</gene>
<dbReference type="EMBL" id="KV933228">
    <property type="protein sequence ID" value="PIO31875.1"/>
    <property type="molecule type" value="Genomic_DNA"/>
</dbReference>
<keyword evidence="1" id="KW-0393">Immunoglobulin domain</keyword>
<evidence type="ECO:0000256" key="2">
    <source>
        <dbReference type="SAM" id="Phobius"/>
    </source>
</evidence>
<keyword evidence="2" id="KW-1133">Transmembrane helix</keyword>
<dbReference type="Proteomes" id="UP000228934">
    <property type="component" value="Unassembled WGS sequence"/>
</dbReference>